<sequence>MNKIVICVLFLGLFGIAQSLRISGHFVENFGWQIYVGWTRTTASHVMENITITRNENEVLVVYVPATHGTTYNASIVNVDSNTNTSISCLQELSAISGICNLSVEVTGPPTDDTYTAIAYWAMNPGTLRGNSTETIIGKASPKISVIKIAGQRDNLNCTATGVPAPTFVWTLEADNTTVRIATASVV</sequence>
<protein>
    <recommendedName>
        <fullName evidence="3">Ig-like domain-containing protein</fullName>
    </recommendedName>
</protein>
<reference evidence="2" key="1">
    <citation type="submission" date="2015-09" db="EMBL/GenBank/DDBJ databases">
        <title>De novo assembly of Pectinophora gossypiella (Pink Bollworm) gut transcriptome.</title>
        <authorList>
            <person name="Tassone E.E."/>
        </authorList>
    </citation>
    <scope>NUCLEOTIDE SEQUENCE</scope>
</reference>
<accession>A0A1E1WHR7</accession>
<dbReference type="OrthoDB" id="7310971at2759"/>
<evidence type="ECO:0008006" key="3">
    <source>
        <dbReference type="Google" id="ProtNLM"/>
    </source>
</evidence>
<evidence type="ECO:0000256" key="1">
    <source>
        <dbReference type="SAM" id="SignalP"/>
    </source>
</evidence>
<gene>
    <name evidence="2" type="ORF">g.13470</name>
</gene>
<evidence type="ECO:0000313" key="2">
    <source>
        <dbReference type="EMBL" id="JAT86540.1"/>
    </source>
</evidence>
<keyword evidence="1" id="KW-0732">Signal</keyword>
<dbReference type="EMBL" id="GDQN01004514">
    <property type="protein sequence ID" value="JAT86540.1"/>
    <property type="molecule type" value="Transcribed_RNA"/>
</dbReference>
<dbReference type="AlphaFoldDB" id="A0A1E1WHR7"/>
<organism evidence="2">
    <name type="scientific">Pectinophora gossypiella</name>
    <name type="common">Cotton pink bollworm</name>
    <name type="synonym">Depressaria gossypiella</name>
    <dbReference type="NCBI Taxonomy" id="13191"/>
    <lineage>
        <taxon>Eukaryota</taxon>
        <taxon>Metazoa</taxon>
        <taxon>Ecdysozoa</taxon>
        <taxon>Arthropoda</taxon>
        <taxon>Hexapoda</taxon>
        <taxon>Insecta</taxon>
        <taxon>Pterygota</taxon>
        <taxon>Neoptera</taxon>
        <taxon>Endopterygota</taxon>
        <taxon>Lepidoptera</taxon>
        <taxon>Glossata</taxon>
        <taxon>Ditrysia</taxon>
        <taxon>Gelechioidea</taxon>
        <taxon>Gelechiidae</taxon>
        <taxon>Apatetrinae</taxon>
        <taxon>Pectinophora</taxon>
    </lineage>
</organism>
<feature type="chain" id="PRO_5009115508" description="Ig-like domain-containing protein" evidence="1">
    <location>
        <begin position="20"/>
        <end position="187"/>
    </location>
</feature>
<feature type="signal peptide" evidence="1">
    <location>
        <begin position="1"/>
        <end position="19"/>
    </location>
</feature>
<name>A0A1E1WHR7_PECGO</name>
<proteinExistence type="predicted"/>